<evidence type="ECO:0000256" key="8">
    <source>
        <dbReference type="ARBA" id="ARBA00023128"/>
    </source>
</evidence>
<dbReference type="UniPathway" id="UPA00705"/>
<evidence type="ECO:0000256" key="6">
    <source>
        <dbReference type="ARBA" id="ARBA00022946"/>
    </source>
</evidence>
<keyword evidence="4 10" id="KW-0812">Transmembrane</keyword>
<sequence>TQCIKDTLNELRFKFKFNIKKESAFVLTVMTLTVLGPSGWIFAHLDDYKSRS</sequence>
<dbReference type="GO" id="GO:0005743">
    <property type="term" value="C:mitochondrial inner membrane"/>
    <property type="evidence" value="ECO:0007669"/>
    <property type="project" value="UniProtKB-SubCell"/>
</dbReference>
<dbReference type="Gene3D" id="4.10.81.10">
    <property type="entry name" value="Cytochrome c oxidase, subunit 8"/>
    <property type="match status" value="1"/>
</dbReference>
<feature type="transmembrane region" description="Helical" evidence="10">
    <location>
        <begin position="24"/>
        <end position="43"/>
    </location>
</feature>
<dbReference type="InterPro" id="IPR036548">
    <property type="entry name" value="Cyt_c_oxidase_su8_sf"/>
</dbReference>
<proteinExistence type="inferred from homology"/>
<dbReference type="GeneTree" id="ENSGT01150000287212"/>
<evidence type="ECO:0000256" key="5">
    <source>
        <dbReference type="ARBA" id="ARBA00022792"/>
    </source>
</evidence>
<dbReference type="Pfam" id="PF02285">
    <property type="entry name" value="COX8"/>
    <property type="match status" value="1"/>
</dbReference>
<keyword evidence="9 10" id="KW-0472">Membrane</keyword>
<organism evidence="11 12">
    <name type="scientific">Sparus aurata</name>
    <name type="common">Gilthead sea bream</name>
    <dbReference type="NCBI Taxonomy" id="8175"/>
    <lineage>
        <taxon>Eukaryota</taxon>
        <taxon>Metazoa</taxon>
        <taxon>Chordata</taxon>
        <taxon>Craniata</taxon>
        <taxon>Vertebrata</taxon>
        <taxon>Euteleostomi</taxon>
        <taxon>Actinopterygii</taxon>
        <taxon>Neopterygii</taxon>
        <taxon>Teleostei</taxon>
        <taxon>Neoteleostei</taxon>
        <taxon>Acanthomorphata</taxon>
        <taxon>Eupercaria</taxon>
        <taxon>Spariformes</taxon>
        <taxon>Sparidae</taxon>
        <taxon>Sparus</taxon>
    </lineage>
</organism>
<reference evidence="11" key="3">
    <citation type="submission" date="2025-09" db="UniProtKB">
        <authorList>
            <consortium name="Ensembl"/>
        </authorList>
    </citation>
    <scope>IDENTIFICATION</scope>
</reference>
<protein>
    <submittedName>
        <fullName evidence="11">Uncharacterized protein</fullName>
    </submittedName>
</protein>
<evidence type="ECO:0000256" key="7">
    <source>
        <dbReference type="ARBA" id="ARBA00022989"/>
    </source>
</evidence>
<evidence type="ECO:0000256" key="4">
    <source>
        <dbReference type="ARBA" id="ARBA00022692"/>
    </source>
</evidence>
<dbReference type="Proteomes" id="UP000472265">
    <property type="component" value="Chromosome 1"/>
</dbReference>
<keyword evidence="8" id="KW-0496">Mitochondrion</keyword>
<evidence type="ECO:0000256" key="1">
    <source>
        <dbReference type="ARBA" id="ARBA00004434"/>
    </source>
</evidence>
<reference evidence="11" key="2">
    <citation type="submission" date="2025-08" db="UniProtKB">
        <authorList>
            <consortium name="Ensembl"/>
        </authorList>
    </citation>
    <scope>IDENTIFICATION</scope>
</reference>
<dbReference type="SUPFAM" id="SSF81431">
    <property type="entry name" value="Mitochondrial cytochrome c oxidase subunit VIIIb (aka IX)"/>
    <property type="match status" value="1"/>
</dbReference>
<dbReference type="InParanoid" id="A0A671TET4"/>
<dbReference type="GO" id="GO:0006123">
    <property type="term" value="P:mitochondrial electron transport, cytochrome c to oxygen"/>
    <property type="evidence" value="ECO:0007669"/>
    <property type="project" value="InterPro"/>
</dbReference>
<keyword evidence="7 10" id="KW-1133">Transmembrane helix</keyword>
<evidence type="ECO:0000256" key="3">
    <source>
        <dbReference type="ARBA" id="ARBA00010117"/>
    </source>
</evidence>
<accession>A0A671TET4</accession>
<reference evidence="11" key="1">
    <citation type="submission" date="2021-04" db="EMBL/GenBank/DDBJ databases">
        <authorList>
            <consortium name="Wellcome Sanger Institute Data Sharing"/>
        </authorList>
    </citation>
    <scope>NUCLEOTIDE SEQUENCE [LARGE SCALE GENOMIC DNA]</scope>
</reference>
<dbReference type="AlphaFoldDB" id="A0A671TET4"/>
<evidence type="ECO:0000256" key="9">
    <source>
        <dbReference type="ARBA" id="ARBA00023136"/>
    </source>
</evidence>
<comment type="similarity">
    <text evidence="3">Belongs to the cytochrome c oxidase VIII family.</text>
</comment>
<evidence type="ECO:0000256" key="2">
    <source>
        <dbReference type="ARBA" id="ARBA00004673"/>
    </source>
</evidence>
<dbReference type="GO" id="GO:0045277">
    <property type="term" value="C:respiratory chain complex IV"/>
    <property type="evidence" value="ECO:0007669"/>
    <property type="project" value="InterPro"/>
</dbReference>
<evidence type="ECO:0000256" key="10">
    <source>
        <dbReference type="SAM" id="Phobius"/>
    </source>
</evidence>
<keyword evidence="12" id="KW-1185">Reference proteome</keyword>
<evidence type="ECO:0000313" key="12">
    <source>
        <dbReference type="Proteomes" id="UP000472265"/>
    </source>
</evidence>
<evidence type="ECO:0000313" key="11">
    <source>
        <dbReference type="Ensembl" id="ENSSAUP00010000703.1"/>
    </source>
</evidence>
<comment type="subcellular location">
    <subcellularLocation>
        <location evidence="1">Mitochondrion inner membrane</location>
        <topology evidence="1">Single-pass membrane protein</topology>
    </subcellularLocation>
</comment>
<keyword evidence="6" id="KW-0809">Transit peptide</keyword>
<name>A0A671TET4_SPAAU</name>
<dbReference type="InterPro" id="IPR003205">
    <property type="entry name" value="Cyt_c_oxidase_su8"/>
</dbReference>
<dbReference type="Ensembl" id="ENSSAUT00010000746.1">
    <property type="protein sequence ID" value="ENSSAUP00010000703.1"/>
    <property type="gene ID" value="ENSSAUG00010000386.1"/>
</dbReference>
<keyword evidence="5" id="KW-0999">Mitochondrion inner membrane</keyword>
<comment type="pathway">
    <text evidence="2">Energy metabolism; oxidative phosphorylation.</text>
</comment>